<dbReference type="InterPro" id="IPR016177">
    <property type="entry name" value="DNA-bd_dom_sf"/>
</dbReference>
<feature type="region of interest" description="Disordered" evidence="1">
    <location>
        <begin position="1488"/>
        <end position="1574"/>
    </location>
</feature>
<dbReference type="OMA" id="PFANFHH"/>
<evidence type="ECO:0000313" key="3">
    <source>
        <dbReference type="Ensembl" id="ENSLACP00000021715.1"/>
    </source>
</evidence>
<feature type="region of interest" description="Disordered" evidence="1">
    <location>
        <begin position="732"/>
        <end position="759"/>
    </location>
</feature>
<feature type="compositionally biased region" description="Polar residues" evidence="1">
    <location>
        <begin position="679"/>
        <end position="700"/>
    </location>
</feature>
<dbReference type="GO" id="GO:0003677">
    <property type="term" value="F:DNA binding"/>
    <property type="evidence" value="ECO:0007669"/>
    <property type="project" value="InterPro"/>
</dbReference>
<dbReference type="InParanoid" id="H3BIJ4"/>
<dbReference type="GO" id="GO:0003682">
    <property type="term" value="F:chromatin binding"/>
    <property type="evidence" value="ECO:0007669"/>
    <property type="project" value="TreeGrafter"/>
</dbReference>
<organism evidence="3 4">
    <name type="scientific">Latimeria chalumnae</name>
    <name type="common">Coelacanth</name>
    <dbReference type="NCBI Taxonomy" id="7897"/>
    <lineage>
        <taxon>Eukaryota</taxon>
        <taxon>Metazoa</taxon>
        <taxon>Chordata</taxon>
        <taxon>Craniata</taxon>
        <taxon>Vertebrata</taxon>
        <taxon>Euteleostomi</taxon>
        <taxon>Coelacanthiformes</taxon>
        <taxon>Coelacanthidae</taxon>
        <taxon>Latimeria</taxon>
    </lineage>
</organism>
<dbReference type="Proteomes" id="UP000008672">
    <property type="component" value="Unassembled WGS sequence"/>
</dbReference>
<feature type="compositionally biased region" description="Basic residues" evidence="1">
    <location>
        <begin position="602"/>
        <end position="611"/>
    </location>
</feature>
<feature type="compositionally biased region" description="Low complexity" evidence="1">
    <location>
        <begin position="736"/>
        <end position="752"/>
    </location>
</feature>
<feature type="compositionally biased region" description="Polar residues" evidence="1">
    <location>
        <begin position="1446"/>
        <end position="1455"/>
    </location>
</feature>
<dbReference type="GO" id="GO:0005634">
    <property type="term" value="C:nucleus"/>
    <property type="evidence" value="ECO:0007669"/>
    <property type="project" value="TreeGrafter"/>
</dbReference>
<feature type="region of interest" description="Disordered" evidence="1">
    <location>
        <begin position="1285"/>
        <end position="1366"/>
    </location>
</feature>
<feature type="compositionally biased region" description="Polar residues" evidence="1">
    <location>
        <begin position="1530"/>
        <end position="1541"/>
    </location>
</feature>
<reference evidence="3" key="3">
    <citation type="submission" date="2025-09" db="UniProtKB">
        <authorList>
            <consortium name="Ensembl"/>
        </authorList>
    </citation>
    <scope>IDENTIFICATION</scope>
</reference>
<feature type="region of interest" description="Disordered" evidence="1">
    <location>
        <begin position="596"/>
        <end position="622"/>
    </location>
</feature>
<dbReference type="GeneTree" id="ENSGT00530000064137"/>
<dbReference type="eggNOG" id="ENOG502QR6I">
    <property type="taxonomic scope" value="Eukaryota"/>
</dbReference>
<feature type="region of interest" description="Disordered" evidence="1">
    <location>
        <begin position="488"/>
        <end position="509"/>
    </location>
</feature>
<feature type="compositionally biased region" description="Basic and acidic residues" evidence="1">
    <location>
        <begin position="1326"/>
        <end position="1342"/>
    </location>
</feature>
<dbReference type="PROSITE" id="PS50982">
    <property type="entry name" value="MBD"/>
    <property type="match status" value="1"/>
</dbReference>
<feature type="compositionally biased region" description="Polar residues" evidence="1">
    <location>
        <begin position="1036"/>
        <end position="1045"/>
    </location>
</feature>
<keyword evidence="4" id="KW-1185">Reference proteome</keyword>
<feature type="region of interest" description="Disordered" evidence="1">
    <location>
        <begin position="1036"/>
        <end position="1077"/>
    </location>
</feature>
<accession>H3BIJ4</accession>
<dbReference type="SMART" id="SM00391">
    <property type="entry name" value="MBD"/>
    <property type="match status" value="1"/>
</dbReference>
<evidence type="ECO:0000313" key="4">
    <source>
        <dbReference type="Proteomes" id="UP000008672"/>
    </source>
</evidence>
<feature type="domain" description="MBD" evidence="2">
    <location>
        <begin position="11"/>
        <end position="81"/>
    </location>
</feature>
<dbReference type="Ensembl" id="ENSLACT00000021856.1">
    <property type="protein sequence ID" value="ENSLACP00000021715.1"/>
    <property type="gene ID" value="ENSLACG00000019081.1"/>
</dbReference>
<dbReference type="EMBL" id="AFYH01001915">
    <property type="status" value="NOT_ANNOTATED_CDS"/>
    <property type="molecule type" value="Genomic_DNA"/>
</dbReference>
<evidence type="ECO:0000256" key="1">
    <source>
        <dbReference type="SAM" id="MobiDB-lite"/>
    </source>
</evidence>
<feature type="compositionally biased region" description="Low complexity" evidence="1">
    <location>
        <begin position="661"/>
        <end position="672"/>
    </location>
</feature>
<feature type="compositionally biased region" description="Basic and acidic residues" evidence="1">
    <location>
        <begin position="1456"/>
        <end position="1473"/>
    </location>
</feature>
<reference evidence="3" key="2">
    <citation type="submission" date="2025-08" db="UniProtKB">
        <authorList>
            <consortium name="Ensembl"/>
        </authorList>
    </citation>
    <scope>IDENTIFICATION</scope>
</reference>
<evidence type="ECO:0000259" key="2">
    <source>
        <dbReference type="PROSITE" id="PS50982"/>
    </source>
</evidence>
<dbReference type="SUPFAM" id="SSF54171">
    <property type="entry name" value="DNA-binding domain"/>
    <property type="match status" value="1"/>
</dbReference>
<sequence>MNGGNETGGGDTDGGAPAVRIPIGWQRKVEDGAVVYISPSGTILSSLEQVRTYLLSNGTCKCGLECPLLVHKVFNFELCATIRLKNADDVKAEEDMTKLCNHRRKIVAMETLYRSMEASPLTLSKQVAGNNGCSGAPSLFQQTVSPVTLIRPQKAPVTKLSGGECKNDLFSKIMTEKANSFGRPFLLEKTAHQKQEIHSTYPRTNLSNASHRRNSPCAQTTGAESNLYQLGYAVPGDSVTSTNGRYEASTGSGLSLGFNLGPPHWSKNTVSSPQPPSSCVLPNPGASDFSPKHLAYSASCSSMPSNALMTKTQRLSDDLFHTFDNSTLNLEPLGMFEPSRNSTASKSSPSFNTSLSTQSQVPTTNETIPQPSAPVSNNLSSPAMKLGHEVPGVALLTRTSTLASPSTTFSSVSSPGSSVEMSPQRSRHSSASSEKGGFLLGGHLSACGTYKSSPKLSMPLSSPKLSVPPTPKAALEGLLQQCKEGSGSVKASNAALDHPSNNWRSGERRERKTQSGCLELPLNQIFNQPNAASFPASSLLSAAAKAQLASQKKLDGNGVGSDVASTLQNRFCLNSNVLLSTVNSQSGRALLTDKVSLQRKPSSTRRRRRRSPTVLSMLKESQMGSSKLEDSLITAQSAAAVEHMPLSTLLSLLNVQSTRANGNTSNNLTGSSHLPGPNGTLNVPSTVPAGSTVQTSTPSNVVFRPAGETPSCQSANVSLLPNFQDAGGQLMSFGQLSLPSPTTSSSSSSSSSEQNLASAFQLRPPTSSYPAIPSSSNCYGASQSTSVSVSLPPGCFTVQASQPAAAVPMSGTSSVASGPSTPNGMLPCQLAQGDAFPFLSQDQTLPLGHSMPSNANLLSLLNQNFLGSFPLALALSQQHILNQNLLNLLPAAVSGQGDMALNPLGLQNVTVNSPLLSSSGEADGQALQSLLMVPLFQGQSPTPLLPLAGLNLAALDLLQQQNGPLSSLVPMPPLQDPGPTSQSTGEKVDALLTCPLGEGFAGLSTPDCPLQSLLFPALLGLNPTFLTASLGTVDNGTNQPQVSMATSSNSTTSSSTCLPEGGSVGPGSESPGTLSSAVNSGRLHTLMPQLINPLLGAGLLGDVATLNNATSSSQLSILQGLLGTNPMLLASHQPLLSALQGPLGFQPFQGQMSLPGQLNSTNPLAGLFQNLQPNINLAAASSDKLANSSLLVEGGGPASYPEFSANQQPAKPAHDSSPANQNSSVDALHRSVSDANSNKMSDLVLLAQGHASPSLPLFVNTASALDSSSPCSAQFSEPMHAVVQGELGSDPNRSSSHLGTPDCSRKTDSLKSTAVVEVGSAGSRPKVKENGHTPPNLKDHQRQSSTARPAGVDVPVNKKSSKTESVSQRAQFRCPVGSSQADTGCSKTHNALCSSVNAQEEVEEGWSKEGTPHLWRSESVPAGVTPYLSERCTLQPPRIGKRNGQMADQNANRYSPDSKAKTAAEKPRVTRRQKEALRGVLATETCSGLPLASRRGGGLRRRAANERAGRPRGVTPQRRGRKRSKNSSKINCSLQVTSQGGRTEHVPVTNGGCSVGQRQGEEAPLKGKRRRVVQ</sequence>
<dbReference type="PANTHER" id="PTHR16112">
    <property type="entry name" value="METHYL-CPG BINDING PROTEIN, DROSOPHILA"/>
    <property type="match status" value="1"/>
</dbReference>
<proteinExistence type="predicted"/>
<dbReference type="InterPro" id="IPR001739">
    <property type="entry name" value="Methyl_CpG_DNA-bd"/>
</dbReference>
<feature type="compositionally biased region" description="Low complexity" evidence="1">
    <location>
        <begin position="404"/>
        <end position="433"/>
    </location>
</feature>
<dbReference type="EMBL" id="AFYH01001914">
    <property type="status" value="NOT_ANNOTATED_CDS"/>
    <property type="molecule type" value="Genomic_DNA"/>
</dbReference>
<reference evidence="4" key="1">
    <citation type="submission" date="2011-08" db="EMBL/GenBank/DDBJ databases">
        <title>The draft genome of Latimeria chalumnae.</title>
        <authorList>
            <person name="Di Palma F."/>
            <person name="Alfoldi J."/>
            <person name="Johnson J."/>
            <person name="Berlin A."/>
            <person name="Gnerre S."/>
            <person name="Jaffe D."/>
            <person name="MacCallum I."/>
            <person name="Young S."/>
            <person name="Walker B.J."/>
            <person name="Lander E."/>
            <person name="Lindblad-Toh K."/>
        </authorList>
    </citation>
    <scope>NUCLEOTIDE SEQUENCE [LARGE SCALE GENOMIC DNA]</scope>
    <source>
        <strain evidence="4">Wild caught</strain>
    </source>
</reference>
<gene>
    <name evidence="3" type="primary">MBD6</name>
</gene>
<dbReference type="HOGENOM" id="CLU_245377_0_0_1"/>
<feature type="compositionally biased region" description="Polar residues" evidence="1">
    <location>
        <begin position="339"/>
        <end position="381"/>
    </location>
</feature>
<name>H3BIJ4_LATCH</name>
<feature type="region of interest" description="Disordered" evidence="1">
    <location>
        <begin position="404"/>
        <end position="435"/>
    </location>
</feature>
<feature type="region of interest" description="Disordered" evidence="1">
    <location>
        <begin position="332"/>
        <end position="384"/>
    </location>
</feature>
<protein>
    <submittedName>
        <fullName evidence="3">Methyl-CpG binding domain protein 6</fullName>
    </submittedName>
</protein>
<dbReference type="PANTHER" id="PTHR16112:SF17">
    <property type="entry name" value="METHYL-CPG-BINDING DOMAIN PROTEIN 6"/>
    <property type="match status" value="1"/>
</dbReference>
<feature type="region of interest" description="Disordered" evidence="1">
    <location>
        <begin position="1436"/>
        <end position="1473"/>
    </location>
</feature>
<dbReference type="STRING" id="7897.ENSLACP00000021715"/>
<dbReference type="GO" id="GO:0010369">
    <property type="term" value="C:chromocenter"/>
    <property type="evidence" value="ECO:0007669"/>
    <property type="project" value="TreeGrafter"/>
</dbReference>
<feature type="region of interest" description="Disordered" evidence="1">
    <location>
        <begin position="661"/>
        <end position="707"/>
    </location>
</feature>
<dbReference type="EMBL" id="AFYH01001913">
    <property type="status" value="NOT_ANNOTATED_CDS"/>
    <property type="molecule type" value="Genomic_DNA"/>
</dbReference>
<feature type="region of interest" description="Disordered" evidence="1">
    <location>
        <begin position="1199"/>
        <end position="1234"/>
    </location>
</feature>
<feature type="compositionally biased region" description="Low complexity" evidence="1">
    <location>
        <begin position="1046"/>
        <end position="1072"/>
    </location>
</feature>